<dbReference type="InterPro" id="IPR003409">
    <property type="entry name" value="MORN"/>
</dbReference>
<dbReference type="SMART" id="SM00698">
    <property type="entry name" value="MORN"/>
    <property type="match status" value="3"/>
</dbReference>
<evidence type="ECO:0000256" key="1">
    <source>
        <dbReference type="ARBA" id="ARBA00022737"/>
    </source>
</evidence>
<dbReference type="Proteomes" id="UP000785679">
    <property type="component" value="Unassembled WGS sequence"/>
</dbReference>
<name>A0A8J8T1C4_HALGN</name>
<comment type="caution">
    <text evidence="2">The sequence shown here is derived from an EMBL/GenBank/DDBJ whole genome shotgun (WGS) entry which is preliminary data.</text>
</comment>
<protein>
    <recommendedName>
        <fullName evidence="4">MORN repeat protein</fullName>
    </recommendedName>
</protein>
<keyword evidence="3" id="KW-1185">Reference proteome</keyword>
<organism evidence="2 3">
    <name type="scientific">Halteria grandinella</name>
    <dbReference type="NCBI Taxonomy" id="5974"/>
    <lineage>
        <taxon>Eukaryota</taxon>
        <taxon>Sar</taxon>
        <taxon>Alveolata</taxon>
        <taxon>Ciliophora</taxon>
        <taxon>Intramacronucleata</taxon>
        <taxon>Spirotrichea</taxon>
        <taxon>Stichotrichia</taxon>
        <taxon>Sporadotrichida</taxon>
        <taxon>Halteriidae</taxon>
        <taxon>Halteria</taxon>
    </lineage>
</organism>
<dbReference type="Pfam" id="PF02493">
    <property type="entry name" value="MORN"/>
    <property type="match status" value="3"/>
</dbReference>
<accession>A0A8J8T1C4</accession>
<proteinExistence type="predicted"/>
<evidence type="ECO:0000313" key="2">
    <source>
        <dbReference type="EMBL" id="TNV77946.1"/>
    </source>
</evidence>
<dbReference type="PANTHER" id="PTHR43215:SF14">
    <property type="entry name" value="RADIAL SPOKE HEAD 1 HOMOLOG"/>
    <property type="match status" value="1"/>
</dbReference>
<dbReference type="EMBL" id="RRYP01011114">
    <property type="protein sequence ID" value="TNV77946.1"/>
    <property type="molecule type" value="Genomic_DNA"/>
</dbReference>
<reference evidence="2" key="1">
    <citation type="submission" date="2019-06" db="EMBL/GenBank/DDBJ databases">
        <authorList>
            <person name="Zheng W."/>
        </authorList>
    </citation>
    <scope>NUCLEOTIDE SEQUENCE</scope>
    <source>
        <strain evidence="2">QDHG01</strain>
    </source>
</reference>
<dbReference type="SUPFAM" id="SSF82185">
    <property type="entry name" value="Histone H3 K4-specific methyltransferase SET7/9 N-terminal domain"/>
    <property type="match status" value="1"/>
</dbReference>
<gene>
    <name evidence="2" type="ORF">FGO68_gene10875</name>
</gene>
<dbReference type="AlphaFoldDB" id="A0A8J8T1C4"/>
<evidence type="ECO:0008006" key="4">
    <source>
        <dbReference type="Google" id="ProtNLM"/>
    </source>
</evidence>
<dbReference type="OrthoDB" id="270720at2759"/>
<evidence type="ECO:0000313" key="3">
    <source>
        <dbReference type="Proteomes" id="UP000785679"/>
    </source>
</evidence>
<dbReference type="PANTHER" id="PTHR43215">
    <property type="entry name" value="RADIAL SPOKE HEAD 1 HOMOLOG"/>
    <property type="match status" value="1"/>
</dbReference>
<dbReference type="Gene3D" id="2.20.110.10">
    <property type="entry name" value="Histone H3 K4-specific methyltransferase SET7/9 N-terminal domain"/>
    <property type="match status" value="1"/>
</dbReference>
<sequence length="192" mass="22485">MGLIDEKAKLSGLIVEKERFLERLKVKSTEYYDYRIQLGDFNYGRRLPGTEKCRLRRIKEFPNGSCYFGEWLEGFDVIQGKGMLIDQQGFIFEGWFIDSELVTGRYLWSDMYQYVGKFQKFKAHGQGSAYYKNGSMYIGQWKNGSFHGEGTYYYLNGESWQGEWEMGKAKGAGVFINIEKRSISKEFRGFQK</sequence>
<keyword evidence="1" id="KW-0677">Repeat</keyword>
<dbReference type="GO" id="GO:0005829">
    <property type="term" value="C:cytosol"/>
    <property type="evidence" value="ECO:0007669"/>
    <property type="project" value="TreeGrafter"/>
</dbReference>